<feature type="transmembrane region" description="Helical" evidence="6">
    <location>
        <begin position="131"/>
        <end position="152"/>
    </location>
</feature>
<feature type="region of interest" description="Disordered" evidence="5">
    <location>
        <begin position="1"/>
        <end position="46"/>
    </location>
</feature>
<dbReference type="OMA" id="RRFWTRN"/>
<name>A1C4D2_ASPCL</name>
<dbReference type="KEGG" id="act:ACLA_059360"/>
<proteinExistence type="predicted"/>
<dbReference type="RefSeq" id="XP_001276698.1">
    <property type="nucleotide sequence ID" value="XM_001276697.1"/>
</dbReference>
<dbReference type="VEuPathDB" id="FungiDB:ACLA_059360"/>
<evidence type="ECO:0000256" key="2">
    <source>
        <dbReference type="ARBA" id="ARBA00022692"/>
    </source>
</evidence>
<evidence type="ECO:0000259" key="7">
    <source>
        <dbReference type="Pfam" id="PF02656"/>
    </source>
</evidence>
<accession>A1C4D2</accession>
<feature type="compositionally biased region" description="Polar residues" evidence="5">
    <location>
        <begin position="22"/>
        <end position="41"/>
    </location>
</feature>
<evidence type="ECO:0000256" key="4">
    <source>
        <dbReference type="ARBA" id="ARBA00023136"/>
    </source>
</evidence>
<evidence type="ECO:0000256" key="6">
    <source>
        <dbReference type="SAM" id="Phobius"/>
    </source>
</evidence>
<evidence type="ECO:0000256" key="5">
    <source>
        <dbReference type="SAM" id="MobiDB-lite"/>
    </source>
</evidence>
<dbReference type="Pfam" id="PF02656">
    <property type="entry name" value="DUF202"/>
    <property type="match status" value="1"/>
</dbReference>
<feature type="domain" description="DUF202" evidence="7">
    <location>
        <begin position="122"/>
        <end position="196"/>
    </location>
</feature>
<dbReference type="AlphaFoldDB" id="A1C4D2"/>
<organism evidence="8 9">
    <name type="scientific">Aspergillus clavatus (strain ATCC 1007 / CBS 513.65 / DSM 816 / NCTC 3887 / NRRL 1 / QM 1276 / 107)</name>
    <dbReference type="NCBI Taxonomy" id="344612"/>
    <lineage>
        <taxon>Eukaryota</taxon>
        <taxon>Fungi</taxon>
        <taxon>Dikarya</taxon>
        <taxon>Ascomycota</taxon>
        <taxon>Pezizomycotina</taxon>
        <taxon>Eurotiomycetes</taxon>
        <taxon>Eurotiomycetidae</taxon>
        <taxon>Eurotiales</taxon>
        <taxon>Aspergillaceae</taxon>
        <taxon>Aspergillus</taxon>
        <taxon>Aspergillus subgen. Fumigati</taxon>
    </lineage>
</organism>
<reference evidence="8 9" key="1">
    <citation type="journal article" date="2008" name="PLoS Genet.">
        <title>Genomic islands in the pathogenic filamentous fungus Aspergillus fumigatus.</title>
        <authorList>
            <person name="Fedorova N.D."/>
            <person name="Khaldi N."/>
            <person name="Joardar V.S."/>
            <person name="Maiti R."/>
            <person name="Amedeo P."/>
            <person name="Anderson M.J."/>
            <person name="Crabtree J."/>
            <person name="Silva J.C."/>
            <person name="Badger J.H."/>
            <person name="Albarraq A."/>
            <person name="Angiuoli S."/>
            <person name="Bussey H."/>
            <person name="Bowyer P."/>
            <person name="Cotty P.J."/>
            <person name="Dyer P.S."/>
            <person name="Egan A."/>
            <person name="Galens K."/>
            <person name="Fraser-Liggett C.M."/>
            <person name="Haas B.J."/>
            <person name="Inman J.M."/>
            <person name="Kent R."/>
            <person name="Lemieux S."/>
            <person name="Malavazi I."/>
            <person name="Orvis J."/>
            <person name="Roemer T."/>
            <person name="Ronning C.M."/>
            <person name="Sundaram J.P."/>
            <person name="Sutton G."/>
            <person name="Turner G."/>
            <person name="Venter J.C."/>
            <person name="White O.R."/>
            <person name="Whitty B.R."/>
            <person name="Youngman P."/>
            <person name="Wolfe K.H."/>
            <person name="Goldman G.H."/>
            <person name="Wortman J.R."/>
            <person name="Jiang B."/>
            <person name="Denning D.W."/>
            <person name="Nierman W.C."/>
        </authorList>
    </citation>
    <scope>NUCLEOTIDE SEQUENCE [LARGE SCALE GENOMIC DNA]</scope>
    <source>
        <strain evidence="9">ATCC 1007 / CBS 513.65 / DSM 816 / NCTC 3887 / NRRL 1</strain>
    </source>
</reference>
<keyword evidence="3 6" id="KW-1133">Transmembrane helix</keyword>
<evidence type="ECO:0000313" key="9">
    <source>
        <dbReference type="Proteomes" id="UP000006701"/>
    </source>
</evidence>
<dbReference type="InterPro" id="IPR052053">
    <property type="entry name" value="IM_YidH-like"/>
</dbReference>
<evidence type="ECO:0000256" key="1">
    <source>
        <dbReference type="ARBA" id="ARBA00004127"/>
    </source>
</evidence>
<keyword evidence="4 6" id="KW-0472">Membrane</keyword>
<dbReference type="Proteomes" id="UP000006701">
    <property type="component" value="Unassembled WGS sequence"/>
</dbReference>
<feature type="compositionally biased region" description="Polar residues" evidence="5">
    <location>
        <begin position="1"/>
        <end position="14"/>
    </location>
</feature>
<dbReference type="EMBL" id="DS026990">
    <property type="protein sequence ID" value="EAW15272.1"/>
    <property type="molecule type" value="Genomic_DNA"/>
</dbReference>
<evidence type="ECO:0000313" key="8">
    <source>
        <dbReference type="EMBL" id="EAW15272.1"/>
    </source>
</evidence>
<dbReference type="InterPro" id="IPR003807">
    <property type="entry name" value="DUF202"/>
</dbReference>
<dbReference type="HOGENOM" id="CLU_053359_1_2_1"/>
<sequence length="238" mass="25923">MADPSTHNGQQAPTTEAFPVSVSGSTTRPESPTGSNVSQRPVRTDAAGSLNALELRHIPTQSDTELDDLSSNSLSSSECRIVPYRTVTRSTTSEVPRKGLWGDIHWFWTHNVVLTEPQKSNRDHFALERTFLAYVRTSVTVAMQGVLIAQLFRLRHSPADEGPLSYFSVGIPLAVTCHCVAILIALMGAHRFWTQQSDVASGKVRAGGWELNGIGLLIGLLNLVLFLLTIVVMATGHH</sequence>
<feature type="transmembrane region" description="Helical" evidence="6">
    <location>
        <begin position="164"/>
        <end position="188"/>
    </location>
</feature>
<dbReference type="eggNOG" id="ENOG502SQUP">
    <property type="taxonomic scope" value="Eukaryota"/>
</dbReference>
<dbReference type="GO" id="GO:0012505">
    <property type="term" value="C:endomembrane system"/>
    <property type="evidence" value="ECO:0007669"/>
    <property type="project" value="UniProtKB-SubCell"/>
</dbReference>
<dbReference type="PANTHER" id="PTHR34187">
    <property type="entry name" value="FGR18P"/>
    <property type="match status" value="1"/>
</dbReference>
<evidence type="ECO:0000256" key="3">
    <source>
        <dbReference type="ARBA" id="ARBA00022989"/>
    </source>
</evidence>
<dbReference type="PANTHER" id="PTHR34187:SF1">
    <property type="entry name" value="DUF202 DOMAIN-CONTAINING PROTEIN"/>
    <property type="match status" value="1"/>
</dbReference>
<keyword evidence="9" id="KW-1185">Reference proteome</keyword>
<dbReference type="GeneID" id="4708933"/>
<dbReference type="OrthoDB" id="199599at2759"/>
<keyword evidence="2 6" id="KW-0812">Transmembrane</keyword>
<protein>
    <recommendedName>
        <fullName evidence="7">DUF202 domain-containing protein</fullName>
    </recommendedName>
</protein>
<gene>
    <name evidence="8" type="ORF">ACLA_059360</name>
</gene>
<comment type="subcellular location">
    <subcellularLocation>
        <location evidence="1">Endomembrane system</location>
        <topology evidence="1">Multi-pass membrane protein</topology>
    </subcellularLocation>
</comment>
<feature type="transmembrane region" description="Helical" evidence="6">
    <location>
        <begin position="209"/>
        <end position="234"/>
    </location>
</feature>